<organism evidence="2 3">
    <name type="scientific">Tigriopus californicus</name>
    <name type="common">Marine copepod</name>
    <dbReference type="NCBI Taxonomy" id="6832"/>
    <lineage>
        <taxon>Eukaryota</taxon>
        <taxon>Metazoa</taxon>
        <taxon>Ecdysozoa</taxon>
        <taxon>Arthropoda</taxon>
        <taxon>Crustacea</taxon>
        <taxon>Multicrustacea</taxon>
        <taxon>Hexanauplia</taxon>
        <taxon>Copepoda</taxon>
        <taxon>Harpacticoida</taxon>
        <taxon>Harpacticidae</taxon>
        <taxon>Tigriopus</taxon>
    </lineage>
</organism>
<proteinExistence type="predicted"/>
<evidence type="ECO:0000313" key="2">
    <source>
        <dbReference type="EMBL" id="TRY76955.1"/>
    </source>
</evidence>
<evidence type="ECO:0008006" key="4">
    <source>
        <dbReference type="Google" id="ProtNLM"/>
    </source>
</evidence>
<evidence type="ECO:0000256" key="1">
    <source>
        <dbReference type="SAM" id="SignalP"/>
    </source>
</evidence>
<dbReference type="AlphaFoldDB" id="A0A553PH01"/>
<reference evidence="2 3" key="1">
    <citation type="journal article" date="2018" name="Nat. Ecol. Evol.">
        <title>Genomic signatures of mitonuclear coevolution across populations of Tigriopus californicus.</title>
        <authorList>
            <person name="Barreto F.S."/>
            <person name="Watson E.T."/>
            <person name="Lima T.G."/>
            <person name="Willett C.S."/>
            <person name="Edmands S."/>
            <person name="Li W."/>
            <person name="Burton R.S."/>
        </authorList>
    </citation>
    <scope>NUCLEOTIDE SEQUENCE [LARGE SCALE GENOMIC DNA]</scope>
    <source>
        <strain evidence="2 3">San Diego</strain>
    </source>
</reference>
<name>A0A553PH01_TIGCA</name>
<feature type="signal peptide" evidence="1">
    <location>
        <begin position="1"/>
        <end position="24"/>
    </location>
</feature>
<comment type="caution">
    <text evidence="2">The sequence shown here is derived from an EMBL/GenBank/DDBJ whole genome shotgun (WGS) entry which is preliminary data.</text>
</comment>
<gene>
    <name evidence="2" type="ORF">TCAL_15912</name>
</gene>
<keyword evidence="1" id="KW-0732">Signal</keyword>
<protein>
    <recommendedName>
        <fullName evidence="4">Secreted protein</fullName>
    </recommendedName>
</protein>
<accession>A0A553PH01</accession>
<sequence>MICNNRLFVVGVFLLALSIEQGHCFFWGTRWERSFFVPAIATTNGDDDCRVEATGTNAPTRVQGDFRHDQDFLSNVGLNNTFRVCQVLERRRFGWFGGNTRTSYNYLTGTVGSLLRAIIA</sequence>
<dbReference type="Proteomes" id="UP000318571">
    <property type="component" value="Chromosome 5"/>
</dbReference>
<keyword evidence="3" id="KW-1185">Reference proteome</keyword>
<evidence type="ECO:0000313" key="3">
    <source>
        <dbReference type="Proteomes" id="UP000318571"/>
    </source>
</evidence>
<feature type="chain" id="PRO_5022129005" description="Secreted protein" evidence="1">
    <location>
        <begin position="25"/>
        <end position="120"/>
    </location>
</feature>
<dbReference type="EMBL" id="VCGU01000004">
    <property type="protein sequence ID" value="TRY76955.1"/>
    <property type="molecule type" value="Genomic_DNA"/>
</dbReference>